<feature type="domain" description="Semialdehyde dehydrogenase NAD-binding" evidence="2">
    <location>
        <begin position="8"/>
        <end position="67"/>
    </location>
</feature>
<feature type="non-terminal residue" evidence="3">
    <location>
        <position position="69"/>
    </location>
</feature>
<dbReference type="AlphaFoldDB" id="A0A9X8ZYW4"/>
<organism evidence="3 4">
    <name type="scientific">Bacillus cereus</name>
    <dbReference type="NCBI Taxonomy" id="1396"/>
    <lineage>
        <taxon>Bacteria</taxon>
        <taxon>Bacillati</taxon>
        <taxon>Bacillota</taxon>
        <taxon>Bacilli</taxon>
        <taxon>Bacillales</taxon>
        <taxon>Bacillaceae</taxon>
        <taxon>Bacillus</taxon>
        <taxon>Bacillus cereus group</taxon>
    </lineage>
</organism>
<evidence type="ECO:0000313" key="4">
    <source>
        <dbReference type="Proteomes" id="UP000308444"/>
    </source>
</evidence>
<dbReference type="InterPro" id="IPR000534">
    <property type="entry name" value="Semialdehyde_DH_NAD-bd"/>
</dbReference>
<dbReference type="Proteomes" id="UP000308444">
    <property type="component" value="Unassembled WGS sequence"/>
</dbReference>
<dbReference type="Pfam" id="PF01118">
    <property type="entry name" value="Semialdhyde_dh"/>
    <property type="match status" value="1"/>
</dbReference>
<name>A0A9X8ZYW4_BACCE</name>
<dbReference type="GO" id="GO:0051287">
    <property type="term" value="F:NAD binding"/>
    <property type="evidence" value="ECO:0007669"/>
    <property type="project" value="InterPro"/>
</dbReference>
<dbReference type="PANTHER" id="PTHR46278:SF2">
    <property type="entry name" value="ASPARTATE-SEMIALDEHYDE DEHYDROGENASE"/>
    <property type="match status" value="1"/>
</dbReference>
<dbReference type="GO" id="GO:0016620">
    <property type="term" value="F:oxidoreductase activity, acting on the aldehyde or oxo group of donors, NAD or NADP as acceptor"/>
    <property type="evidence" value="ECO:0007669"/>
    <property type="project" value="InterPro"/>
</dbReference>
<evidence type="ECO:0000256" key="1">
    <source>
        <dbReference type="ARBA" id="ARBA00010584"/>
    </source>
</evidence>
<comment type="similarity">
    <text evidence="1">Belongs to the aspartate-semialdehyde dehydrogenase family.</text>
</comment>
<reference evidence="3 4" key="1">
    <citation type="journal article" date="2019" name="Environ. Microbiol.">
        <title>An active ?-lactamase is a part of an orchestrated cell wall stress resistance network of Bacillus subtilis and related rhizosphere species.</title>
        <authorList>
            <person name="Bucher T."/>
            <person name="Keren-Paz A."/>
            <person name="Hausser J."/>
            <person name="Olender T."/>
            <person name="Cytryn E."/>
            <person name="Kolodkin-Gal I."/>
        </authorList>
    </citation>
    <scope>NUCLEOTIDE SEQUENCE [LARGE SCALE GENOMIC DNA]</scope>
    <source>
        <strain evidence="3 4">I32</strain>
    </source>
</reference>
<dbReference type="SUPFAM" id="SSF51735">
    <property type="entry name" value="NAD(P)-binding Rossmann-fold domains"/>
    <property type="match status" value="1"/>
</dbReference>
<evidence type="ECO:0000313" key="3">
    <source>
        <dbReference type="EMBL" id="TKI81462.1"/>
    </source>
</evidence>
<comment type="caution">
    <text evidence="3">The sequence shown here is derived from an EMBL/GenBank/DDBJ whole genome shotgun (WGS) entry which is preliminary data.</text>
</comment>
<evidence type="ECO:0000259" key="2">
    <source>
        <dbReference type="Pfam" id="PF01118"/>
    </source>
</evidence>
<gene>
    <name evidence="3" type="ORF">FC695_42805</name>
</gene>
<dbReference type="EMBL" id="SZOH01005020">
    <property type="protein sequence ID" value="TKI81462.1"/>
    <property type="molecule type" value="Genomic_DNA"/>
</dbReference>
<protein>
    <submittedName>
        <fullName evidence="3">Aspartate-semialdehyde dehydrogenase</fullName>
    </submittedName>
</protein>
<dbReference type="Gene3D" id="3.40.50.720">
    <property type="entry name" value="NAD(P)-binding Rossmann-like Domain"/>
    <property type="match status" value="1"/>
</dbReference>
<sequence>MIKKGYHVAVVGATGAVGQKIIELLENEMKFNIVEVTLLSSKRSAGKKVRFKGREIIIQEAKTTSFEGV</sequence>
<proteinExistence type="inferred from homology"/>
<accession>A0A9X8ZYW4</accession>
<dbReference type="InterPro" id="IPR036291">
    <property type="entry name" value="NAD(P)-bd_dom_sf"/>
</dbReference>
<dbReference type="PANTHER" id="PTHR46278">
    <property type="entry name" value="DEHYDROGENASE, PUTATIVE-RELATED"/>
    <property type="match status" value="1"/>
</dbReference>